<sequence>MAASTSAEVVPDEALPICAQADQLHYLVDLKEECEDPEKRRNLVALVALTEWSDQVKVLEGKISRRTKRVDSLTNEVYQLVGLYSVFVGVVFTAVQADRVQCQHVWSPVVLCLLPCFIIVHVAGNKLENIRKTRKEIAVDEISRHVHLSNLGKLKAKRHQFDFRRDTKVENLKTLKKLDQEQDKQSTTRLSLILTLLASSVVIVGSFLHILCFTKSQGCEGSINWNDPHFDSVLK</sequence>
<comment type="caution">
    <text evidence="2">The sequence shown here is derived from an EMBL/GenBank/DDBJ whole genome shotgun (WGS) entry which is preliminary data.</text>
</comment>
<dbReference type="AlphaFoldDB" id="A0A8T0G8I1"/>
<gene>
    <name evidence="2" type="ORF">KC19_12G180300</name>
</gene>
<keyword evidence="3" id="KW-1185">Reference proteome</keyword>
<reference evidence="2" key="1">
    <citation type="submission" date="2020-06" db="EMBL/GenBank/DDBJ databases">
        <title>WGS assembly of Ceratodon purpureus strain R40.</title>
        <authorList>
            <person name="Carey S.B."/>
            <person name="Jenkins J."/>
            <person name="Shu S."/>
            <person name="Lovell J.T."/>
            <person name="Sreedasyam A."/>
            <person name="Maumus F."/>
            <person name="Tiley G.P."/>
            <person name="Fernandez-Pozo N."/>
            <person name="Barry K."/>
            <person name="Chen C."/>
            <person name="Wang M."/>
            <person name="Lipzen A."/>
            <person name="Daum C."/>
            <person name="Saski C.A."/>
            <person name="Payton A.C."/>
            <person name="Mcbreen J.C."/>
            <person name="Conrad R.E."/>
            <person name="Kollar L.M."/>
            <person name="Olsson S."/>
            <person name="Huttunen S."/>
            <person name="Landis J.B."/>
            <person name="Wickett N.J."/>
            <person name="Johnson M.G."/>
            <person name="Rensing S.A."/>
            <person name="Grimwood J."/>
            <person name="Schmutz J."/>
            <person name="Mcdaniel S.F."/>
        </authorList>
    </citation>
    <scope>NUCLEOTIDE SEQUENCE</scope>
    <source>
        <strain evidence="2">R40</strain>
    </source>
</reference>
<evidence type="ECO:0008006" key="4">
    <source>
        <dbReference type="Google" id="ProtNLM"/>
    </source>
</evidence>
<dbReference type="Proteomes" id="UP000822688">
    <property type="component" value="Chromosome 12"/>
</dbReference>
<dbReference type="PANTHER" id="PTHR33287:SF11">
    <property type="entry name" value="OS03G0778400 PROTEIN"/>
    <property type="match status" value="1"/>
</dbReference>
<evidence type="ECO:0000313" key="3">
    <source>
        <dbReference type="Proteomes" id="UP000822688"/>
    </source>
</evidence>
<keyword evidence="1" id="KW-0812">Transmembrane</keyword>
<name>A0A8T0G8I1_CERPU</name>
<dbReference type="PANTHER" id="PTHR33287">
    <property type="entry name" value="OS03G0453550 PROTEIN"/>
    <property type="match status" value="1"/>
</dbReference>
<feature type="transmembrane region" description="Helical" evidence="1">
    <location>
        <begin position="103"/>
        <end position="124"/>
    </location>
</feature>
<proteinExistence type="predicted"/>
<protein>
    <recommendedName>
        <fullName evidence="4">Transmembrane protein</fullName>
    </recommendedName>
</protein>
<evidence type="ECO:0000256" key="1">
    <source>
        <dbReference type="SAM" id="Phobius"/>
    </source>
</evidence>
<dbReference type="EMBL" id="CM026433">
    <property type="protein sequence ID" value="KAG0555586.1"/>
    <property type="molecule type" value="Genomic_DNA"/>
</dbReference>
<keyword evidence="1" id="KW-0472">Membrane</keyword>
<keyword evidence="1" id="KW-1133">Transmembrane helix</keyword>
<accession>A0A8T0G8I1</accession>
<organism evidence="2 3">
    <name type="scientific">Ceratodon purpureus</name>
    <name type="common">Fire moss</name>
    <name type="synonym">Dicranum purpureum</name>
    <dbReference type="NCBI Taxonomy" id="3225"/>
    <lineage>
        <taxon>Eukaryota</taxon>
        <taxon>Viridiplantae</taxon>
        <taxon>Streptophyta</taxon>
        <taxon>Embryophyta</taxon>
        <taxon>Bryophyta</taxon>
        <taxon>Bryophytina</taxon>
        <taxon>Bryopsida</taxon>
        <taxon>Dicranidae</taxon>
        <taxon>Pseudoditrichales</taxon>
        <taxon>Ditrichaceae</taxon>
        <taxon>Ceratodon</taxon>
    </lineage>
</organism>
<evidence type="ECO:0000313" key="2">
    <source>
        <dbReference type="EMBL" id="KAG0555586.1"/>
    </source>
</evidence>
<feature type="transmembrane region" description="Helical" evidence="1">
    <location>
        <begin position="190"/>
        <end position="211"/>
    </location>
</feature>
<feature type="transmembrane region" description="Helical" evidence="1">
    <location>
        <begin position="77"/>
        <end position="97"/>
    </location>
</feature>